<name>D4J591_9FIRM</name>
<evidence type="ECO:0000313" key="3">
    <source>
        <dbReference type="Proteomes" id="UP000008798"/>
    </source>
</evidence>
<reference evidence="2 3" key="1">
    <citation type="submission" date="2010-03" db="EMBL/GenBank/DDBJ databases">
        <title>The genome sequence of Coprococcus catus GD/7.</title>
        <authorList>
            <consortium name="metaHIT consortium -- http://www.metahit.eu/"/>
            <person name="Pajon A."/>
            <person name="Turner K."/>
            <person name="Parkhill J."/>
            <person name="Duncan S."/>
            <person name="Flint H."/>
        </authorList>
    </citation>
    <scope>NUCLEOTIDE SEQUENCE [LARGE SCALE GENOMIC DNA]</scope>
    <source>
        <strain evidence="2 3">GD/7</strain>
    </source>
</reference>
<proteinExistence type="predicted"/>
<evidence type="ECO:0000313" key="2">
    <source>
        <dbReference type="EMBL" id="CBK79512.1"/>
    </source>
</evidence>
<dbReference type="EMBL" id="FP929038">
    <property type="protein sequence ID" value="CBK79512.1"/>
    <property type="molecule type" value="Genomic_DNA"/>
</dbReference>
<gene>
    <name evidence="2" type="ORF">CC1_06200</name>
</gene>
<feature type="transmembrane region" description="Helical" evidence="1">
    <location>
        <begin position="39"/>
        <end position="58"/>
    </location>
</feature>
<dbReference type="RefSeq" id="WP_015513107.1">
    <property type="nucleotide sequence ID" value="NC_021009.1"/>
</dbReference>
<keyword evidence="1" id="KW-0472">Membrane</keyword>
<keyword evidence="1" id="KW-0812">Transmembrane</keyword>
<reference evidence="2 3" key="2">
    <citation type="submission" date="2010-03" db="EMBL/GenBank/DDBJ databases">
        <authorList>
            <person name="Pajon A."/>
        </authorList>
    </citation>
    <scope>NUCLEOTIDE SEQUENCE [LARGE SCALE GENOMIC DNA]</scope>
    <source>
        <strain evidence="2 3">GD/7</strain>
    </source>
</reference>
<dbReference type="HOGENOM" id="CLU_2232002_0_0_9"/>
<sequence length="105" mass="12417">MYIWGGRFVLLLKAILLFLFGAMWAELALLFSNIFKNRYVAYVLPFLAYELMWLVFPVGIWNPVYLVRSDFGRDIPVFIPYLVDMGYIVILCLINMVLMKRRGRQ</sequence>
<protein>
    <submittedName>
        <fullName evidence="2">Uncharacterized protein</fullName>
    </submittedName>
</protein>
<feature type="transmembrane region" description="Helical" evidence="1">
    <location>
        <begin position="78"/>
        <end position="98"/>
    </location>
</feature>
<keyword evidence="1" id="KW-1133">Transmembrane helix</keyword>
<evidence type="ECO:0000256" key="1">
    <source>
        <dbReference type="SAM" id="Phobius"/>
    </source>
</evidence>
<dbReference type="STRING" id="717962.CC1_06200"/>
<dbReference type="Proteomes" id="UP000008798">
    <property type="component" value="Chromosome"/>
</dbReference>
<organism evidence="2 3">
    <name type="scientific">Coprococcus catus GD/7</name>
    <dbReference type="NCBI Taxonomy" id="717962"/>
    <lineage>
        <taxon>Bacteria</taxon>
        <taxon>Bacillati</taxon>
        <taxon>Bacillota</taxon>
        <taxon>Clostridia</taxon>
        <taxon>Lachnospirales</taxon>
        <taxon>Lachnospiraceae</taxon>
        <taxon>Coprococcus</taxon>
    </lineage>
</organism>
<dbReference type="AlphaFoldDB" id="D4J591"/>
<feature type="transmembrane region" description="Helical" evidence="1">
    <location>
        <begin position="6"/>
        <end position="27"/>
    </location>
</feature>
<dbReference type="KEGG" id="cct:CC1_06200"/>
<accession>D4J591</accession>